<feature type="chain" id="PRO_5015049849" description="Toxin-antitoxin system YwqK family antitoxin" evidence="1">
    <location>
        <begin position="20"/>
        <end position="166"/>
    </location>
</feature>
<sequence>MKKLLLGLFLISSALTFSARVVKSTETVLKDNLIYVGEETTPYTGVIETYNEQGILVVKDEFKNGLRDGSSKKYFLNGGKVSIEATFSNGIQVGVEKSYYESGELLSECSYKNGKMDGIAKIYYQNGQVEIEDPYKNGERNGVIKVYDENGKLVRQATFKNGKQIK</sequence>
<protein>
    <recommendedName>
        <fullName evidence="4">Toxin-antitoxin system YwqK family antitoxin</fullName>
    </recommendedName>
</protein>
<reference evidence="2 3" key="1">
    <citation type="submission" date="2015-10" db="EMBL/GenBank/DDBJ databases">
        <authorList>
            <person name="Gilbert D.G."/>
        </authorList>
    </citation>
    <scope>NUCLEOTIDE SEQUENCE [LARGE SCALE GENOMIC DNA]</scope>
    <source>
        <strain evidence="2 3">ChDC F311</strain>
    </source>
</reference>
<dbReference type="OMA" id="WTYFNED"/>
<dbReference type="InterPro" id="IPR011652">
    <property type="entry name" value="MORN_2"/>
</dbReference>
<dbReference type="OrthoDB" id="89859at2"/>
<dbReference type="Gene3D" id="3.90.930.1">
    <property type="match status" value="1"/>
</dbReference>
<evidence type="ECO:0000313" key="3">
    <source>
        <dbReference type="Proteomes" id="UP000054800"/>
    </source>
</evidence>
<evidence type="ECO:0008006" key="4">
    <source>
        <dbReference type="Google" id="ProtNLM"/>
    </source>
</evidence>
<dbReference type="AlphaFoldDB" id="A0A117MVU9"/>
<comment type="caution">
    <text evidence="2">The sequence shown here is derived from an EMBL/GenBank/DDBJ whole genome shotgun (WGS) entry which is preliminary data.</text>
</comment>
<dbReference type="PANTHER" id="PTHR33706:SF1">
    <property type="entry name" value="TPR REPEAT PROTEIN"/>
    <property type="match status" value="1"/>
</dbReference>
<evidence type="ECO:0000313" key="2">
    <source>
        <dbReference type="EMBL" id="KUL97639.1"/>
    </source>
</evidence>
<dbReference type="RefSeq" id="WP_011016085.1">
    <property type="nucleotide sequence ID" value="NZ_CP022122.1"/>
</dbReference>
<dbReference type="GeneID" id="79782843"/>
<feature type="signal peptide" evidence="1">
    <location>
        <begin position="1"/>
        <end position="19"/>
    </location>
</feature>
<name>A0A117MVU9_FUSNC</name>
<dbReference type="SUPFAM" id="SSF82185">
    <property type="entry name" value="Histone H3 K4-specific methyltransferase SET7/9 N-terminal domain"/>
    <property type="match status" value="1"/>
</dbReference>
<proteinExistence type="predicted"/>
<keyword evidence="1" id="KW-0732">Signal</keyword>
<dbReference type="PANTHER" id="PTHR33706">
    <property type="entry name" value="MORN VARIANT REPEAT PROTEIN"/>
    <property type="match status" value="1"/>
</dbReference>
<dbReference type="Proteomes" id="UP000054800">
    <property type="component" value="Unassembled WGS sequence"/>
</dbReference>
<dbReference type="EMBL" id="LMVH01000003">
    <property type="protein sequence ID" value="KUL97639.1"/>
    <property type="molecule type" value="Genomic_DNA"/>
</dbReference>
<accession>A0A117MVU9</accession>
<organism evidence="2 3">
    <name type="scientific">Fusobacterium nucleatum subsp. nucleatum</name>
    <dbReference type="NCBI Taxonomy" id="76856"/>
    <lineage>
        <taxon>Bacteria</taxon>
        <taxon>Fusobacteriati</taxon>
        <taxon>Fusobacteriota</taxon>
        <taxon>Fusobacteriia</taxon>
        <taxon>Fusobacteriales</taxon>
        <taxon>Fusobacteriaceae</taxon>
        <taxon>Fusobacterium</taxon>
    </lineage>
</organism>
<evidence type="ECO:0000256" key="1">
    <source>
        <dbReference type="SAM" id="SignalP"/>
    </source>
</evidence>
<gene>
    <name evidence="2" type="ORF">RO03_11635</name>
</gene>
<dbReference type="Pfam" id="PF07661">
    <property type="entry name" value="MORN_2"/>
    <property type="match status" value="3"/>
</dbReference>